<sequence>MTLVTGSGVLHRMIRRPDADTPDVPLTASRAVRLAVARAAQTHLSMKLTVDTVTETALSLDDLLADLEDDLLLLGLTRDGAVTGLIACDAGLVSATIEMMTTGRVTAAPPDNPRVTRTEGTLVQPLLRHMLDEMEETTIRTALDGWIRTVGLGSRFDNARAAGFALADLTYRLLRLSLDCGQPERRGVLLLALPVLTSAQPQTAPDGPAPDWHDRFRAAVMAAPARLDAVLHRMKVPLSQLTGIEVGTCLPLTGCTVGMVRLVDPNGCTVARGRLGQVAGQIAVRIQAEADTIPMTDMDGGAEPARQMRTRAGDALAPQFDPHAEEDIDWSADPLPLQIDPAFGEGATDEV</sequence>
<protein>
    <submittedName>
        <fullName evidence="2">Flagellar motor switch protein FliM</fullName>
    </submittedName>
</protein>
<dbReference type="SUPFAM" id="SSF101801">
    <property type="entry name" value="Surface presentation of antigens (SPOA)"/>
    <property type="match status" value="1"/>
</dbReference>
<keyword evidence="2" id="KW-0969">Cilium</keyword>
<accession>A0A1M5B317</accession>
<proteinExistence type="predicted"/>
<dbReference type="GO" id="GO:0071978">
    <property type="term" value="P:bacterial-type flagellum-dependent swarming motility"/>
    <property type="evidence" value="ECO:0007669"/>
    <property type="project" value="TreeGrafter"/>
</dbReference>
<dbReference type="PANTHER" id="PTHR30034">
    <property type="entry name" value="FLAGELLAR MOTOR SWITCH PROTEIN FLIM"/>
    <property type="match status" value="1"/>
</dbReference>
<keyword evidence="2" id="KW-0282">Flagellum</keyword>
<organism evidence="2 3">
    <name type="scientific">Loktanella atrilutea</name>
    <dbReference type="NCBI Taxonomy" id="366533"/>
    <lineage>
        <taxon>Bacteria</taxon>
        <taxon>Pseudomonadati</taxon>
        <taxon>Pseudomonadota</taxon>
        <taxon>Alphaproteobacteria</taxon>
        <taxon>Rhodobacterales</taxon>
        <taxon>Roseobacteraceae</taxon>
        <taxon>Loktanella</taxon>
    </lineage>
</organism>
<dbReference type="Gene3D" id="2.30.330.10">
    <property type="entry name" value="SpoA-like"/>
    <property type="match status" value="1"/>
</dbReference>
<feature type="domain" description="Flagellar motor switch protein FliN-like C-terminal" evidence="1">
    <location>
        <begin position="219"/>
        <end position="287"/>
    </location>
</feature>
<dbReference type="EMBL" id="FQUE01000005">
    <property type="protein sequence ID" value="SHF36951.1"/>
    <property type="molecule type" value="Genomic_DNA"/>
</dbReference>
<evidence type="ECO:0000313" key="3">
    <source>
        <dbReference type="Proteomes" id="UP000183987"/>
    </source>
</evidence>
<dbReference type="Proteomes" id="UP000183987">
    <property type="component" value="Unassembled WGS sequence"/>
</dbReference>
<dbReference type="GO" id="GO:0050918">
    <property type="term" value="P:positive chemotaxis"/>
    <property type="evidence" value="ECO:0007669"/>
    <property type="project" value="TreeGrafter"/>
</dbReference>
<dbReference type="PANTHER" id="PTHR30034:SF6">
    <property type="entry name" value="YOP PROTEINS TRANSLOCATION PROTEIN Q"/>
    <property type="match status" value="1"/>
</dbReference>
<dbReference type="AlphaFoldDB" id="A0A1M5B317"/>
<name>A0A1M5B317_LOKAT</name>
<dbReference type="Pfam" id="PF01052">
    <property type="entry name" value="FliMN_C"/>
    <property type="match status" value="1"/>
</dbReference>
<gene>
    <name evidence="2" type="ORF">SAMN05444339_105216</name>
</gene>
<dbReference type="RefSeq" id="WP_072857548.1">
    <property type="nucleotide sequence ID" value="NZ_FQUE01000005.1"/>
</dbReference>
<keyword evidence="2" id="KW-0966">Cell projection</keyword>
<dbReference type="STRING" id="366533.SAMN05444339_105216"/>
<keyword evidence="3" id="KW-1185">Reference proteome</keyword>
<reference evidence="3" key="1">
    <citation type="submission" date="2016-11" db="EMBL/GenBank/DDBJ databases">
        <authorList>
            <person name="Varghese N."/>
            <person name="Submissions S."/>
        </authorList>
    </citation>
    <scope>NUCLEOTIDE SEQUENCE [LARGE SCALE GENOMIC DNA]</scope>
    <source>
        <strain evidence="3">DSM 29326</strain>
    </source>
</reference>
<dbReference type="InterPro" id="IPR001543">
    <property type="entry name" value="FliN-like_C"/>
</dbReference>
<dbReference type="InterPro" id="IPR036429">
    <property type="entry name" value="SpoA-like_sf"/>
</dbReference>
<evidence type="ECO:0000259" key="1">
    <source>
        <dbReference type="Pfam" id="PF01052"/>
    </source>
</evidence>
<evidence type="ECO:0000313" key="2">
    <source>
        <dbReference type="EMBL" id="SHF36951.1"/>
    </source>
</evidence>